<dbReference type="PROSITE" id="PS51673">
    <property type="entry name" value="SUZ"/>
    <property type="match status" value="1"/>
</dbReference>
<feature type="domain" description="R3H" evidence="3">
    <location>
        <begin position="107"/>
        <end position="173"/>
    </location>
</feature>
<name>A0ABQ8EX76_9FUNG</name>
<dbReference type="InterPro" id="IPR024771">
    <property type="entry name" value="SUZ"/>
</dbReference>
<feature type="compositionally biased region" description="Polar residues" evidence="2">
    <location>
        <begin position="212"/>
        <end position="231"/>
    </location>
</feature>
<comment type="caution">
    <text evidence="5">The sequence shown here is derived from an EMBL/GenBank/DDBJ whole genome shotgun (WGS) entry which is preliminary data.</text>
</comment>
<organism evidence="5 6">
    <name type="scientific">Batrachochytrium salamandrivorans</name>
    <dbReference type="NCBI Taxonomy" id="1357716"/>
    <lineage>
        <taxon>Eukaryota</taxon>
        <taxon>Fungi</taxon>
        <taxon>Fungi incertae sedis</taxon>
        <taxon>Chytridiomycota</taxon>
        <taxon>Chytridiomycota incertae sedis</taxon>
        <taxon>Chytridiomycetes</taxon>
        <taxon>Rhizophydiales</taxon>
        <taxon>Rhizophydiales incertae sedis</taxon>
        <taxon>Batrachochytrium</taxon>
    </lineage>
</organism>
<feature type="compositionally biased region" description="Polar residues" evidence="2">
    <location>
        <begin position="486"/>
        <end position="495"/>
    </location>
</feature>
<evidence type="ECO:0000256" key="2">
    <source>
        <dbReference type="SAM" id="MobiDB-lite"/>
    </source>
</evidence>
<proteinExistence type="predicted"/>
<dbReference type="EMBL" id="JAFCIX010000545">
    <property type="protein sequence ID" value="KAH6588048.1"/>
    <property type="molecule type" value="Genomic_DNA"/>
</dbReference>
<keyword evidence="6" id="KW-1185">Reference proteome</keyword>
<dbReference type="Pfam" id="PF12752">
    <property type="entry name" value="SUZ"/>
    <property type="match status" value="1"/>
</dbReference>
<evidence type="ECO:0000313" key="5">
    <source>
        <dbReference type="EMBL" id="KAH6588048.1"/>
    </source>
</evidence>
<evidence type="ECO:0000256" key="1">
    <source>
        <dbReference type="ARBA" id="ARBA00022553"/>
    </source>
</evidence>
<sequence length="518" mass="57934">MDSTNQGRNISSMDNNASQFSRMTIQPLIACQTSFEEPHLEDQPRIAGHSAMSAENPKPPSRLVSDHQRGASGDVDDNGDADASEAAAAAFGIDRVLYDAVRNPKQRLFMLKLEADCESFVSNKSSDLSRRLDYPDLNSFRRLIVHRVGELFGLERIVEPRRQAVILCLGPDSKLPTLRLCDIPYEPGQDQGDVSDKPLQATRIILRHSKIRTPQSQSGQRRSKTSDNSHSIVGEDTDDKRIHSSGSKTENLSIREREALYQEARARIFDETEGEPTESITSVSPQSRPGSKFQERQFNPRPPPITQNRQSWIPPTTHHGPYSNPSFPTMPLYRPPFPQIGHLSLLQQQSQPVHHYHQYPPPQFQHPYLGVEQQYRTYTPTGSPGMQYPYYSEPLIPSSISTNGTTYYCGSEPFSAHPTPSPINGASGIYYESASPVQIPHGHAMGPLMNSNTPLHFGMGSIPPANPEITSRHRDQQTEFQHQSRETTSQAQQRTLTERHVASIRDDIGSNPTLDNSK</sequence>
<feature type="region of interest" description="Disordered" evidence="2">
    <location>
        <begin position="269"/>
        <end position="319"/>
    </location>
</feature>
<dbReference type="Proteomes" id="UP001648503">
    <property type="component" value="Unassembled WGS sequence"/>
</dbReference>
<dbReference type="SUPFAM" id="SSF82708">
    <property type="entry name" value="R3H domain"/>
    <property type="match status" value="1"/>
</dbReference>
<evidence type="ECO:0008006" key="7">
    <source>
        <dbReference type="Google" id="ProtNLM"/>
    </source>
</evidence>
<dbReference type="InterPro" id="IPR036867">
    <property type="entry name" value="R3H_dom_sf"/>
</dbReference>
<feature type="compositionally biased region" description="Polar residues" evidence="2">
    <location>
        <begin position="278"/>
        <end position="289"/>
    </location>
</feature>
<dbReference type="PANTHER" id="PTHR15672:SF8">
    <property type="entry name" value="PROTEIN ENCORE"/>
    <property type="match status" value="1"/>
</dbReference>
<feature type="compositionally biased region" description="Basic and acidic residues" evidence="2">
    <location>
        <begin position="496"/>
        <end position="508"/>
    </location>
</feature>
<evidence type="ECO:0000259" key="3">
    <source>
        <dbReference type="PROSITE" id="PS51061"/>
    </source>
</evidence>
<accession>A0ABQ8EX76</accession>
<feature type="region of interest" description="Disordered" evidence="2">
    <location>
        <begin position="206"/>
        <end position="256"/>
    </location>
</feature>
<feature type="compositionally biased region" description="Basic and acidic residues" evidence="2">
    <location>
        <begin position="470"/>
        <end position="485"/>
    </location>
</feature>
<feature type="domain" description="SUZ" evidence="4">
    <location>
        <begin position="174"/>
        <end position="273"/>
    </location>
</feature>
<feature type="region of interest" description="Disordered" evidence="2">
    <location>
        <begin position="33"/>
        <end position="81"/>
    </location>
</feature>
<dbReference type="InterPro" id="IPR001374">
    <property type="entry name" value="R3H_dom"/>
</dbReference>
<keyword evidence="1" id="KW-0597">Phosphoprotein</keyword>
<feature type="region of interest" description="Disordered" evidence="2">
    <location>
        <begin position="461"/>
        <end position="518"/>
    </location>
</feature>
<dbReference type="Gene3D" id="3.30.1370.50">
    <property type="entry name" value="R3H-like domain"/>
    <property type="match status" value="1"/>
</dbReference>
<evidence type="ECO:0000259" key="4">
    <source>
        <dbReference type="PROSITE" id="PS51673"/>
    </source>
</evidence>
<evidence type="ECO:0000313" key="6">
    <source>
        <dbReference type="Proteomes" id="UP001648503"/>
    </source>
</evidence>
<gene>
    <name evidence="5" type="ORF">BASA50_010911</name>
</gene>
<dbReference type="InterPro" id="IPR051937">
    <property type="entry name" value="R3H_domain_containing"/>
</dbReference>
<dbReference type="PANTHER" id="PTHR15672">
    <property type="entry name" value="CAMP-REGULATED PHOSPHOPROTEIN 21 RELATED R3H DOMAIN CONTAINING PROTEIN"/>
    <property type="match status" value="1"/>
</dbReference>
<reference evidence="5 6" key="1">
    <citation type="submission" date="2021-02" db="EMBL/GenBank/DDBJ databases">
        <title>Variation within the Batrachochytrium salamandrivorans European outbreak.</title>
        <authorList>
            <person name="Kelly M."/>
            <person name="Pasmans F."/>
            <person name="Shea T.P."/>
            <person name="Munoz J.F."/>
            <person name="Carranza S."/>
            <person name="Cuomo C.A."/>
            <person name="Martel A."/>
        </authorList>
    </citation>
    <scope>NUCLEOTIDE SEQUENCE [LARGE SCALE GENOMIC DNA]</scope>
    <source>
        <strain evidence="5 6">AMFP18/2</strain>
    </source>
</reference>
<dbReference type="PROSITE" id="PS51061">
    <property type="entry name" value="R3H"/>
    <property type="match status" value="1"/>
</dbReference>
<protein>
    <recommendedName>
        <fullName evidence="7">SUZ domain-containing protein</fullName>
    </recommendedName>
</protein>